<protein>
    <submittedName>
        <fullName evidence="2">Uncharacterized protein</fullName>
    </submittedName>
</protein>
<proteinExistence type="predicted"/>
<feature type="compositionally biased region" description="Basic and acidic residues" evidence="1">
    <location>
        <begin position="103"/>
        <end position="114"/>
    </location>
</feature>
<comment type="caution">
    <text evidence="2">The sequence shown here is derived from an EMBL/GenBank/DDBJ whole genome shotgun (WGS) entry which is preliminary data.</text>
</comment>
<keyword evidence="3" id="KW-1185">Reference proteome</keyword>
<evidence type="ECO:0000313" key="2">
    <source>
        <dbReference type="EMBL" id="GHO47760.1"/>
    </source>
</evidence>
<reference evidence="2" key="1">
    <citation type="submission" date="2020-10" db="EMBL/GenBank/DDBJ databases">
        <title>Taxonomic study of unclassified bacteria belonging to the class Ktedonobacteria.</title>
        <authorList>
            <person name="Yabe S."/>
            <person name="Wang C.M."/>
            <person name="Zheng Y."/>
            <person name="Sakai Y."/>
            <person name="Cavaletti L."/>
            <person name="Monciardini P."/>
            <person name="Donadio S."/>
        </authorList>
    </citation>
    <scope>NUCLEOTIDE SEQUENCE</scope>
    <source>
        <strain evidence="2">SOSP1-1</strain>
    </source>
</reference>
<accession>A0A8J3I6G8</accession>
<name>A0A8J3I6G8_9CHLR</name>
<gene>
    <name evidence="2" type="ORF">KSX_59230</name>
</gene>
<feature type="region of interest" description="Disordered" evidence="1">
    <location>
        <begin position="82"/>
        <end position="114"/>
    </location>
</feature>
<organism evidence="2 3">
    <name type="scientific">Ktedonospora formicarum</name>
    <dbReference type="NCBI Taxonomy" id="2778364"/>
    <lineage>
        <taxon>Bacteria</taxon>
        <taxon>Bacillati</taxon>
        <taxon>Chloroflexota</taxon>
        <taxon>Ktedonobacteria</taxon>
        <taxon>Ktedonobacterales</taxon>
        <taxon>Ktedonobacteraceae</taxon>
        <taxon>Ktedonospora</taxon>
    </lineage>
</organism>
<dbReference type="Proteomes" id="UP000612362">
    <property type="component" value="Unassembled WGS sequence"/>
</dbReference>
<sequence length="114" mass="12839">MTQEHMMVLASHLTERDQVARVKLQFWVKVERFDMMDLDFFALIATGSTGRFSKQVLILHSGPFTTSFLPMFFCDSCPMVPSSSSPGHDGLMMSLATVPATSPKKEPEHKEQDE</sequence>
<evidence type="ECO:0000256" key="1">
    <source>
        <dbReference type="SAM" id="MobiDB-lite"/>
    </source>
</evidence>
<dbReference type="EMBL" id="BNJF01000003">
    <property type="protein sequence ID" value="GHO47760.1"/>
    <property type="molecule type" value="Genomic_DNA"/>
</dbReference>
<evidence type="ECO:0000313" key="3">
    <source>
        <dbReference type="Proteomes" id="UP000612362"/>
    </source>
</evidence>
<dbReference type="AlphaFoldDB" id="A0A8J3I6G8"/>